<evidence type="ECO:0000313" key="3">
    <source>
        <dbReference type="EMBL" id="NVO85429.1"/>
    </source>
</evidence>
<name>A0ABX2Q3C0_9BACT</name>
<proteinExistence type="predicted"/>
<keyword evidence="1" id="KW-0597">Phosphoprotein</keyword>
<evidence type="ECO:0000313" key="4">
    <source>
        <dbReference type="Proteomes" id="UP000626554"/>
    </source>
</evidence>
<dbReference type="InterPro" id="IPR011006">
    <property type="entry name" value="CheY-like_superfamily"/>
</dbReference>
<dbReference type="RefSeq" id="WP_176900095.1">
    <property type="nucleotide sequence ID" value="NZ_JABKAV010000029.1"/>
</dbReference>
<evidence type="ECO:0000259" key="2">
    <source>
        <dbReference type="PROSITE" id="PS50110"/>
    </source>
</evidence>
<keyword evidence="4" id="KW-1185">Reference proteome</keyword>
<dbReference type="SMART" id="SM00448">
    <property type="entry name" value="REC"/>
    <property type="match status" value="1"/>
</dbReference>
<dbReference type="PROSITE" id="PS50110">
    <property type="entry name" value="RESPONSE_REGULATORY"/>
    <property type="match status" value="1"/>
</dbReference>
<sequence>MKILLVEDDEEKRQQLSHFAHHELGAVVTEARSRQSGVNALLREPFDLIILDMTMPTYDVTPTEDGGRPQAYAGRDILQQMDRHGITTKAIVVTQFDRFGQAEDEITLQVLDAQLEAAFPATYVGAVYYNVGYAGWREALRAVVQQLGFAGTE</sequence>
<reference evidence="3 4" key="1">
    <citation type="submission" date="2020-05" db="EMBL/GenBank/DDBJ databases">
        <title>Hymenobacter terrestris sp. nov. and Hymenobacter lapidiphilus sp. nov., isolated from regoliths in Antarctica.</title>
        <authorList>
            <person name="Sedlacek I."/>
            <person name="Pantucek R."/>
            <person name="Zeman M."/>
            <person name="Holochova P."/>
            <person name="Kralova S."/>
            <person name="Stankova E."/>
            <person name="Sedo O."/>
            <person name="Micenkova L."/>
            <person name="Svec P."/>
            <person name="Gupta V."/>
            <person name="Sood U."/>
            <person name="Korpole U.S."/>
            <person name="Lal R."/>
        </authorList>
    </citation>
    <scope>NUCLEOTIDE SEQUENCE [LARGE SCALE GENOMIC DNA]</scope>
    <source>
        <strain evidence="3 4">P5252</strain>
    </source>
</reference>
<accession>A0ABX2Q3C0</accession>
<dbReference type="Gene3D" id="3.40.50.2300">
    <property type="match status" value="1"/>
</dbReference>
<dbReference type="CDD" id="cd00156">
    <property type="entry name" value="REC"/>
    <property type="match status" value="1"/>
</dbReference>
<dbReference type="SUPFAM" id="SSF52172">
    <property type="entry name" value="CheY-like"/>
    <property type="match status" value="1"/>
</dbReference>
<evidence type="ECO:0000256" key="1">
    <source>
        <dbReference type="PROSITE-ProRule" id="PRU00169"/>
    </source>
</evidence>
<dbReference type="InterPro" id="IPR001789">
    <property type="entry name" value="Sig_transdc_resp-reg_receiver"/>
</dbReference>
<dbReference type="Proteomes" id="UP000626554">
    <property type="component" value="Unassembled WGS sequence"/>
</dbReference>
<feature type="modified residue" description="4-aspartylphosphate" evidence="1">
    <location>
        <position position="52"/>
    </location>
</feature>
<gene>
    <name evidence="3" type="ORF">HW556_11120</name>
</gene>
<protein>
    <submittedName>
        <fullName evidence="3">Response regulator</fullName>
    </submittedName>
</protein>
<organism evidence="3 4">
    <name type="scientific">Hymenobacter terrestris</name>
    <dbReference type="NCBI Taxonomy" id="2748310"/>
    <lineage>
        <taxon>Bacteria</taxon>
        <taxon>Pseudomonadati</taxon>
        <taxon>Bacteroidota</taxon>
        <taxon>Cytophagia</taxon>
        <taxon>Cytophagales</taxon>
        <taxon>Hymenobacteraceae</taxon>
        <taxon>Hymenobacter</taxon>
    </lineage>
</organism>
<dbReference type="Pfam" id="PF00072">
    <property type="entry name" value="Response_reg"/>
    <property type="match status" value="1"/>
</dbReference>
<dbReference type="EMBL" id="JABKAV010000029">
    <property type="protein sequence ID" value="NVO85429.1"/>
    <property type="molecule type" value="Genomic_DNA"/>
</dbReference>
<feature type="domain" description="Response regulatory" evidence="2">
    <location>
        <begin position="2"/>
        <end position="147"/>
    </location>
</feature>
<comment type="caution">
    <text evidence="3">The sequence shown here is derived from an EMBL/GenBank/DDBJ whole genome shotgun (WGS) entry which is preliminary data.</text>
</comment>